<evidence type="ECO:0000313" key="3">
    <source>
        <dbReference type="Proteomes" id="UP001140502"/>
    </source>
</evidence>
<sequence>MSGIEIFGVITGAIALTETLLKLYKVIKTRNDLPEAFLEVGNRLPLVEDTLELAKGLTDGLENGDKETEALKQTLDYCYSKLSQLHEIFQKISRGDTKDKSLIDVYQKVVVKLKLDNKSGRVEALMKGVLESIQLFSMHKAFKDAMETQAINVAQAKEEMEKVATETPSLPDSPEETRGDNVNYGEINRQFVNWGEQTNIEGGQWNIAGAYVHGDQVLGRTPQERRERGA</sequence>
<protein>
    <recommendedName>
        <fullName evidence="1">NACHT-NTPase and P-loop NTPases N-terminal domain-containing protein</fullName>
    </recommendedName>
</protein>
<dbReference type="OrthoDB" id="674604at2759"/>
<evidence type="ECO:0000259" key="1">
    <source>
        <dbReference type="Pfam" id="PF17107"/>
    </source>
</evidence>
<evidence type="ECO:0000313" key="2">
    <source>
        <dbReference type="EMBL" id="KAJ4318385.1"/>
    </source>
</evidence>
<accession>A0A9W8WB09</accession>
<keyword evidence="3" id="KW-1185">Reference proteome</keyword>
<comment type="caution">
    <text evidence="2">The sequence shown here is derived from an EMBL/GenBank/DDBJ whole genome shotgun (WGS) entry which is preliminary data.</text>
</comment>
<feature type="domain" description="NACHT-NTPase and P-loop NTPases N-terminal" evidence="1">
    <location>
        <begin position="10"/>
        <end position="135"/>
    </location>
</feature>
<dbReference type="AlphaFoldDB" id="A0A9W8WB09"/>
<gene>
    <name evidence="2" type="ORF">N0V84_006895</name>
</gene>
<reference evidence="2" key="1">
    <citation type="submission" date="2022-10" db="EMBL/GenBank/DDBJ databases">
        <title>Tapping the CABI collections for fungal endophytes: first genome assemblies for Collariella, Neodidymelliopsis, Ascochyta clinopodiicola, Didymella pomorum, Didymosphaeria variabile, Neocosmospora piperis and Neocucurbitaria cava.</title>
        <authorList>
            <person name="Hill R."/>
        </authorList>
    </citation>
    <scope>NUCLEOTIDE SEQUENCE</scope>
    <source>
        <strain evidence="2">IMI 366586</strain>
    </source>
</reference>
<dbReference type="Proteomes" id="UP001140502">
    <property type="component" value="Unassembled WGS sequence"/>
</dbReference>
<name>A0A9W8WB09_9HYPO</name>
<dbReference type="InterPro" id="IPR031352">
    <property type="entry name" value="SesA"/>
</dbReference>
<proteinExistence type="predicted"/>
<organism evidence="2 3">
    <name type="scientific">Fusarium piperis</name>
    <dbReference type="NCBI Taxonomy" id="1435070"/>
    <lineage>
        <taxon>Eukaryota</taxon>
        <taxon>Fungi</taxon>
        <taxon>Dikarya</taxon>
        <taxon>Ascomycota</taxon>
        <taxon>Pezizomycotina</taxon>
        <taxon>Sordariomycetes</taxon>
        <taxon>Hypocreomycetidae</taxon>
        <taxon>Hypocreales</taxon>
        <taxon>Nectriaceae</taxon>
        <taxon>Fusarium</taxon>
        <taxon>Fusarium solani species complex</taxon>
    </lineage>
</organism>
<dbReference type="Pfam" id="PF17107">
    <property type="entry name" value="SesA"/>
    <property type="match status" value="1"/>
</dbReference>
<dbReference type="EMBL" id="JAPEUR010000142">
    <property type="protein sequence ID" value="KAJ4318385.1"/>
    <property type="molecule type" value="Genomic_DNA"/>
</dbReference>